<gene>
    <name evidence="2" type="ORF">MFLAVUS_005773</name>
</gene>
<comment type="caution">
    <text evidence="2">The sequence shown here is derived from an EMBL/GenBank/DDBJ whole genome shotgun (WGS) entry which is preliminary data.</text>
</comment>
<protein>
    <submittedName>
        <fullName evidence="2">Uncharacterized protein</fullName>
    </submittedName>
</protein>
<keyword evidence="3" id="KW-1185">Reference proteome</keyword>
<evidence type="ECO:0000256" key="1">
    <source>
        <dbReference type="SAM" id="MobiDB-lite"/>
    </source>
</evidence>
<feature type="region of interest" description="Disordered" evidence="1">
    <location>
        <begin position="126"/>
        <end position="151"/>
    </location>
</feature>
<feature type="region of interest" description="Disordered" evidence="1">
    <location>
        <begin position="1"/>
        <end position="22"/>
    </location>
</feature>
<evidence type="ECO:0000313" key="3">
    <source>
        <dbReference type="Proteomes" id="UP001473302"/>
    </source>
</evidence>
<feature type="region of interest" description="Disordered" evidence="1">
    <location>
        <begin position="80"/>
        <end position="111"/>
    </location>
</feature>
<proteinExistence type="predicted"/>
<dbReference type="Proteomes" id="UP001473302">
    <property type="component" value="Unassembled WGS sequence"/>
</dbReference>
<reference evidence="2 3" key="1">
    <citation type="submission" date="2024-04" db="EMBL/GenBank/DDBJ databases">
        <title>genome sequences of Mucor flavus KT1a and Helicostylum pulchrum KT1b strains isolated from the surface of a dry-aged beef.</title>
        <authorList>
            <person name="Toyotome T."/>
            <person name="Hosono M."/>
            <person name="Torimaru M."/>
            <person name="Fukuda K."/>
            <person name="Mikami N."/>
        </authorList>
    </citation>
    <scope>NUCLEOTIDE SEQUENCE [LARGE SCALE GENOMIC DNA]</scope>
    <source>
        <strain evidence="2 3">KT1a</strain>
    </source>
</reference>
<feature type="compositionally biased region" description="Polar residues" evidence="1">
    <location>
        <begin position="8"/>
        <end position="20"/>
    </location>
</feature>
<feature type="compositionally biased region" description="Acidic residues" evidence="1">
    <location>
        <begin position="130"/>
        <end position="142"/>
    </location>
</feature>
<organism evidence="2 3">
    <name type="scientific">Mucor flavus</name>
    <dbReference type="NCBI Taxonomy" id="439312"/>
    <lineage>
        <taxon>Eukaryota</taxon>
        <taxon>Fungi</taxon>
        <taxon>Fungi incertae sedis</taxon>
        <taxon>Mucoromycota</taxon>
        <taxon>Mucoromycotina</taxon>
        <taxon>Mucoromycetes</taxon>
        <taxon>Mucorales</taxon>
        <taxon>Mucorineae</taxon>
        <taxon>Mucoraceae</taxon>
        <taxon>Mucor</taxon>
    </lineage>
</organism>
<accession>A0ABP9YZN6</accession>
<dbReference type="EMBL" id="BAABUK010000012">
    <property type="protein sequence ID" value="GAA5812322.1"/>
    <property type="molecule type" value="Genomic_DNA"/>
</dbReference>
<evidence type="ECO:0000313" key="2">
    <source>
        <dbReference type="EMBL" id="GAA5812322.1"/>
    </source>
</evidence>
<name>A0ABP9YZN6_9FUNG</name>
<sequence length="501" mass="56580">MNGFARSYNDNKLEPTNITKNQKHLNNVPDFVEKEVQRLIPLMKSPKEDPQSICFNITAQESRVYNASGSGTFNFNRRQQLAERSQQQKEDVEPSDEETSDEENKIPSNLSIDYHPYRTCEYNLKIVDSDEKEEEEGDVGDGNEERNSTRSEKTSKWMLNYICISDSCLGFKEASLNLAKSINPSQLSDIRLLALNDIYKFDRDFSSSVSKYFSTKVHTMLKPTLSFNAYLSTIGLNCYVWCLDIKVSPPVDYITSITLCADLLKKACDSKNILDIHTAQILTQILPVLVNGPPEDSTEDIYVHYYLSPLLSSVFSTDPLLKMKWANGKLMNNQNEYKPDFLFEPTEENSYVKSDLVKLAEQMKETLSEMIINGVSNPEICGVHCEGENVSTCIMDIPSPKLYRLAGMSTIKLFKSLDQISLLPSVITHLLCLNNVASKTAAKAETALLYSYSNLKRPAPNSPKDWLSSAKAILSRLPKKQKKINPISNCIILITLRDPVQ</sequence>